<comment type="caution">
    <text evidence="9">Lacks conserved residue(s) required for the propagation of feature annotation.</text>
</comment>
<evidence type="ECO:0000256" key="8">
    <source>
        <dbReference type="ARBA" id="ARBA00023136"/>
    </source>
</evidence>
<dbReference type="eggNOG" id="COG1115">
    <property type="taxonomic scope" value="Bacteria"/>
</dbReference>
<evidence type="ECO:0000256" key="6">
    <source>
        <dbReference type="ARBA" id="ARBA00022847"/>
    </source>
</evidence>
<comment type="similarity">
    <text evidence="2 9">Belongs to the alanine or glycine:cation symporter (AGCS) (TC 2.A.25) family.</text>
</comment>
<dbReference type="PROSITE" id="PS00873">
    <property type="entry name" value="NA_ALANINE_SYMP"/>
    <property type="match status" value="1"/>
</dbReference>
<evidence type="ECO:0000256" key="9">
    <source>
        <dbReference type="RuleBase" id="RU363064"/>
    </source>
</evidence>
<evidence type="ECO:0000256" key="5">
    <source>
        <dbReference type="ARBA" id="ARBA00022692"/>
    </source>
</evidence>
<dbReference type="InterPro" id="IPR001463">
    <property type="entry name" value="Na/Ala_symport"/>
</dbReference>
<keyword evidence="7 9" id="KW-1133">Transmembrane helix</keyword>
<comment type="caution">
    <text evidence="10">The sequence shown here is derived from an EMBL/GenBank/DDBJ whole genome shotgun (WGS) entry which is preliminary data.</text>
</comment>
<evidence type="ECO:0000256" key="2">
    <source>
        <dbReference type="ARBA" id="ARBA00009261"/>
    </source>
</evidence>
<evidence type="ECO:0000256" key="3">
    <source>
        <dbReference type="ARBA" id="ARBA00022448"/>
    </source>
</evidence>
<evidence type="ECO:0000313" key="11">
    <source>
        <dbReference type="Proteomes" id="UP000019102"/>
    </source>
</evidence>
<dbReference type="NCBIfam" id="TIGR00835">
    <property type="entry name" value="agcS"/>
    <property type="match status" value="1"/>
</dbReference>
<dbReference type="STRING" id="1298598.JCM21714_1957"/>
<organism evidence="10 11">
    <name type="scientific">Gracilibacillus boraciitolerans JCM 21714</name>
    <dbReference type="NCBI Taxonomy" id="1298598"/>
    <lineage>
        <taxon>Bacteria</taxon>
        <taxon>Bacillati</taxon>
        <taxon>Bacillota</taxon>
        <taxon>Bacilli</taxon>
        <taxon>Bacillales</taxon>
        <taxon>Bacillaceae</taxon>
        <taxon>Gracilibacillus</taxon>
    </lineage>
</organism>
<keyword evidence="4 9" id="KW-1003">Cell membrane</keyword>
<feature type="transmembrane region" description="Helical" evidence="9">
    <location>
        <begin position="100"/>
        <end position="118"/>
    </location>
</feature>
<feature type="transmembrane region" description="Helical" evidence="9">
    <location>
        <begin position="138"/>
        <end position="156"/>
    </location>
</feature>
<name>W4VIA6_9BACI</name>
<dbReference type="PANTHER" id="PTHR30330:SF1">
    <property type="entry name" value="AMINO-ACID CARRIER PROTEIN ALST"/>
    <property type="match status" value="1"/>
</dbReference>
<proteinExistence type="inferred from homology"/>
<dbReference type="PRINTS" id="PR00175">
    <property type="entry name" value="NAALASMPORT"/>
</dbReference>
<evidence type="ECO:0000256" key="7">
    <source>
        <dbReference type="ARBA" id="ARBA00022989"/>
    </source>
</evidence>
<protein>
    <submittedName>
        <fullName evidence="10">Sodium/alanine symporter family protein</fullName>
    </submittedName>
</protein>
<dbReference type="PANTHER" id="PTHR30330">
    <property type="entry name" value="AGSS FAMILY TRANSPORTER, SODIUM-ALANINE"/>
    <property type="match status" value="1"/>
</dbReference>
<comment type="subcellular location">
    <subcellularLocation>
        <location evidence="1 9">Cell membrane</location>
        <topology evidence="1 9">Multi-pass membrane protein</topology>
    </subcellularLocation>
</comment>
<sequence>MFKVISEEAVEQSGKRGTNAFQAFSISIASRVGTGNLAGVALAVAIGGPGAVFWMWVIALIGMSTAFIESTLAQVYKVPAKEGFRGGPAYYMEKALGQKWMGILFSILITITFGFIFNAVQANTISQAVDQAFNIDPIWTGIVLVVLAGVIIFGGIKRIATVAGIIVPVMAIIYMAVGFYVVFTNITAVPNVFMLIIRNALGLEEAFGGGIGAAMMYGIRRGLFSNEAGMGECPPKCCGNSRCQSPC</sequence>
<dbReference type="GO" id="GO:0005283">
    <property type="term" value="F:amino acid:sodium symporter activity"/>
    <property type="evidence" value="ECO:0007669"/>
    <property type="project" value="InterPro"/>
</dbReference>
<dbReference type="Proteomes" id="UP000019102">
    <property type="component" value="Unassembled WGS sequence"/>
</dbReference>
<accession>W4VIA6</accession>
<reference evidence="10 11" key="1">
    <citation type="journal article" date="2014" name="Genome Announc.">
        <title>Draft Genome Sequence of the Boron-Tolerant and Moderately Halotolerant Bacterium Gracilibacillus boraciitolerans JCM 21714T.</title>
        <authorList>
            <person name="Ahmed I."/>
            <person name="Oshima K."/>
            <person name="Suda W."/>
            <person name="Kitamura K."/>
            <person name="Iida T."/>
            <person name="Ohmori Y."/>
            <person name="Fujiwara T."/>
            <person name="Hattori M."/>
            <person name="Ohkuma M."/>
        </authorList>
    </citation>
    <scope>NUCLEOTIDE SEQUENCE [LARGE SCALE GENOMIC DNA]</scope>
    <source>
        <strain evidence="10 11">JCM 21714</strain>
    </source>
</reference>
<gene>
    <name evidence="10" type="ORF">JCM21714_1957</name>
</gene>
<keyword evidence="11" id="KW-1185">Reference proteome</keyword>
<keyword evidence="6 9" id="KW-0769">Symport</keyword>
<evidence type="ECO:0000256" key="4">
    <source>
        <dbReference type="ARBA" id="ARBA00022475"/>
    </source>
</evidence>
<dbReference type="Pfam" id="PF01235">
    <property type="entry name" value="Na_Ala_symp"/>
    <property type="match status" value="1"/>
</dbReference>
<feature type="transmembrane region" description="Helical" evidence="9">
    <location>
        <begin position="163"/>
        <end position="183"/>
    </location>
</feature>
<keyword evidence="8 9" id="KW-0472">Membrane</keyword>
<dbReference type="EMBL" id="BAVS01000008">
    <property type="protein sequence ID" value="GAE92932.1"/>
    <property type="molecule type" value="Genomic_DNA"/>
</dbReference>
<evidence type="ECO:0000313" key="10">
    <source>
        <dbReference type="EMBL" id="GAE92932.1"/>
    </source>
</evidence>
<dbReference type="AlphaFoldDB" id="W4VIA6"/>
<evidence type="ECO:0000256" key="1">
    <source>
        <dbReference type="ARBA" id="ARBA00004651"/>
    </source>
</evidence>
<dbReference type="Gene3D" id="1.20.1740.10">
    <property type="entry name" value="Amino acid/polyamine transporter I"/>
    <property type="match status" value="1"/>
</dbReference>
<keyword evidence="3 9" id="KW-0813">Transport</keyword>
<keyword evidence="5 9" id="KW-0812">Transmembrane</keyword>
<dbReference type="GO" id="GO:0005886">
    <property type="term" value="C:plasma membrane"/>
    <property type="evidence" value="ECO:0007669"/>
    <property type="project" value="UniProtKB-SubCell"/>
</dbReference>